<gene>
    <name evidence="5" type="ORF">KI387_034076</name>
</gene>
<dbReference type="OMA" id="WESSLAH"/>
<keyword evidence="6" id="KW-1185">Reference proteome</keyword>
<evidence type="ECO:0000256" key="1">
    <source>
        <dbReference type="ARBA" id="ARBA00022729"/>
    </source>
</evidence>
<keyword evidence="2" id="KW-1015">Disulfide bond</keyword>
<dbReference type="GO" id="GO:0048544">
    <property type="term" value="P:recognition of pollen"/>
    <property type="evidence" value="ECO:0007669"/>
    <property type="project" value="InterPro"/>
</dbReference>
<evidence type="ECO:0000256" key="2">
    <source>
        <dbReference type="ARBA" id="ARBA00023157"/>
    </source>
</evidence>
<protein>
    <submittedName>
        <fullName evidence="5">Uncharacterized protein</fullName>
    </submittedName>
</protein>
<dbReference type="PANTHER" id="PTHR32444">
    <property type="entry name" value="BULB-TYPE LECTIN DOMAIN-CONTAINING PROTEIN"/>
    <property type="match status" value="1"/>
</dbReference>
<name>A0AA38F2H9_TAXCH</name>
<evidence type="ECO:0000313" key="6">
    <source>
        <dbReference type="Proteomes" id="UP000824469"/>
    </source>
</evidence>
<dbReference type="Proteomes" id="UP000824469">
    <property type="component" value="Unassembled WGS sequence"/>
</dbReference>
<proteinExistence type="predicted"/>
<feature type="non-terminal residue" evidence="5">
    <location>
        <position position="1"/>
    </location>
</feature>
<feature type="domain" description="Bulb-type lectin" evidence="4">
    <location>
        <begin position="2"/>
        <end position="48"/>
    </location>
</feature>
<keyword evidence="1" id="KW-0732">Signal</keyword>
<evidence type="ECO:0000313" key="5">
    <source>
        <dbReference type="EMBL" id="KAH9289959.1"/>
    </source>
</evidence>
<dbReference type="Pfam" id="PF01453">
    <property type="entry name" value="B_lectin"/>
    <property type="match status" value="1"/>
</dbReference>
<dbReference type="InterPro" id="IPR000858">
    <property type="entry name" value="S_locus_glycoprot_dom"/>
</dbReference>
<dbReference type="InterPro" id="IPR001480">
    <property type="entry name" value="Bulb-type_lectin_dom"/>
</dbReference>
<dbReference type="AlphaFoldDB" id="A0AA38F2H9"/>
<sequence>TQKAKGSRALILDSGNFLMVGNQNTSETVWESFGDPADTWLPGMECWKGMKIKSWKSSVDPASALFSLQIDPAPGKTQLMLLYNNSVPYWTTGEWTGENFPNVPESTKKPRRHPGFKKISPTRIYYTFTLTNKLLARIVSTSNGFATGYWLFDNTIWTPVNAVPSQACDTYGVCGPLGVCMSNVILSCSCVNGFKPADEYAWNVDKAWSSGCVRLEYWESSLAHCPSFENIR</sequence>
<reference evidence="5 6" key="1">
    <citation type="journal article" date="2021" name="Nat. Plants">
        <title>The Taxus genome provides insights into paclitaxel biosynthesis.</title>
        <authorList>
            <person name="Xiong X."/>
            <person name="Gou J."/>
            <person name="Liao Q."/>
            <person name="Li Y."/>
            <person name="Zhou Q."/>
            <person name="Bi G."/>
            <person name="Li C."/>
            <person name="Du R."/>
            <person name="Wang X."/>
            <person name="Sun T."/>
            <person name="Guo L."/>
            <person name="Liang H."/>
            <person name="Lu P."/>
            <person name="Wu Y."/>
            <person name="Zhang Z."/>
            <person name="Ro D.K."/>
            <person name="Shang Y."/>
            <person name="Huang S."/>
            <person name="Yan J."/>
        </authorList>
    </citation>
    <scope>NUCLEOTIDE SEQUENCE [LARGE SCALE GENOMIC DNA]</scope>
    <source>
        <strain evidence="5">Ta-2019</strain>
    </source>
</reference>
<evidence type="ECO:0000259" key="4">
    <source>
        <dbReference type="Pfam" id="PF01453"/>
    </source>
</evidence>
<dbReference type="SUPFAM" id="SSF51110">
    <property type="entry name" value="alpha-D-mannose-specific plant lectins"/>
    <property type="match status" value="1"/>
</dbReference>
<dbReference type="Pfam" id="PF00954">
    <property type="entry name" value="S_locus_glycop"/>
    <property type="match status" value="1"/>
</dbReference>
<feature type="non-terminal residue" evidence="5">
    <location>
        <position position="232"/>
    </location>
</feature>
<organism evidence="5 6">
    <name type="scientific">Taxus chinensis</name>
    <name type="common">Chinese yew</name>
    <name type="synonym">Taxus wallichiana var. chinensis</name>
    <dbReference type="NCBI Taxonomy" id="29808"/>
    <lineage>
        <taxon>Eukaryota</taxon>
        <taxon>Viridiplantae</taxon>
        <taxon>Streptophyta</taxon>
        <taxon>Embryophyta</taxon>
        <taxon>Tracheophyta</taxon>
        <taxon>Spermatophyta</taxon>
        <taxon>Pinopsida</taxon>
        <taxon>Pinidae</taxon>
        <taxon>Conifers II</taxon>
        <taxon>Cupressales</taxon>
        <taxon>Taxaceae</taxon>
        <taxon>Taxus</taxon>
    </lineage>
</organism>
<dbReference type="PANTHER" id="PTHR32444:SF247">
    <property type="entry name" value="OS01G0958200 PROTEIN"/>
    <property type="match status" value="1"/>
</dbReference>
<accession>A0AA38F2H9</accession>
<feature type="domain" description="S-locus glycoprotein" evidence="3">
    <location>
        <begin position="90"/>
        <end position="197"/>
    </location>
</feature>
<dbReference type="InterPro" id="IPR036426">
    <property type="entry name" value="Bulb-type_lectin_dom_sf"/>
</dbReference>
<evidence type="ECO:0000259" key="3">
    <source>
        <dbReference type="Pfam" id="PF00954"/>
    </source>
</evidence>
<comment type="caution">
    <text evidence="5">The sequence shown here is derived from an EMBL/GenBank/DDBJ whole genome shotgun (WGS) entry which is preliminary data.</text>
</comment>
<dbReference type="EMBL" id="JAHRHJ020003813">
    <property type="protein sequence ID" value="KAH9289959.1"/>
    <property type="molecule type" value="Genomic_DNA"/>
</dbReference>